<keyword evidence="4" id="KW-0472">Membrane</keyword>
<comment type="subcellular location">
    <subcellularLocation>
        <location evidence="1">Membrane</location>
    </subcellularLocation>
</comment>
<evidence type="ECO:0000256" key="3">
    <source>
        <dbReference type="ARBA" id="ARBA00022801"/>
    </source>
</evidence>
<dbReference type="SUPFAM" id="SSF74650">
    <property type="entry name" value="Galactose mutarotase-like"/>
    <property type="match status" value="1"/>
</dbReference>
<dbReference type="GO" id="GO:0005975">
    <property type="term" value="P:carbohydrate metabolic process"/>
    <property type="evidence" value="ECO:0007669"/>
    <property type="project" value="InterPro"/>
</dbReference>
<dbReference type="FunFam" id="2.60.40.1760:FF:000001">
    <property type="entry name" value="Maltase-glucoamylase, intestinal"/>
    <property type="match status" value="1"/>
</dbReference>
<dbReference type="GO" id="GO:0004558">
    <property type="term" value="F:alpha-1,4-glucosidase activity"/>
    <property type="evidence" value="ECO:0007669"/>
    <property type="project" value="TreeGrafter"/>
</dbReference>
<dbReference type="Gene3D" id="4.10.110.10">
    <property type="entry name" value="Spasmolytic Protein, domain 1"/>
    <property type="match status" value="1"/>
</dbReference>
<dbReference type="SUPFAM" id="SSF51011">
    <property type="entry name" value="Glycosyl hydrolase domain"/>
    <property type="match status" value="1"/>
</dbReference>
<dbReference type="InterPro" id="IPR011013">
    <property type="entry name" value="Gal_mutarotase_sf_dom"/>
</dbReference>
<name>A0AAD9QE54_ACRCE</name>
<evidence type="ECO:0000256" key="2">
    <source>
        <dbReference type="ARBA" id="ARBA00007806"/>
    </source>
</evidence>
<protein>
    <submittedName>
        <fullName evidence="12">Lysosomal alpha-glucosidase</fullName>
    </submittedName>
</protein>
<dbReference type="FunFam" id="2.60.40.1180:FF:000001">
    <property type="entry name" value="Maltase-glucoamylase, intestinal"/>
    <property type="match status" value="1"/>
</dbReference>
<dbReference type="InterPro" id="IPR030459">
    <property type="entry name" value="Glyco_hydro_31_CS"/>
</dbReference>
<dbReference type="InterPro" id="IPR048395">
    <property type="entry name" value="Glyco_hydro_31_C"/>
</dbReference>
<dbReference type="Pfam" id="PF21365">
    <property type="entry name" value="Glyco_hydro_31_3rd"/>
    <property type="match status" value="1"/>
</dbReference>
<dbReference type="InterPro" id="IPR017853">
    <property type="entry name" value="GH"/>
</dbReference>
<feature type="domain" description="P-type" evidence="11">
    <location>
        <begin position="23"/>
        <end position="79"/>
    </location>
</feature>
<keyword evidence="6" id="KW-0325">Glycoprotein</keyword>
<dbReference type="CDD" id="cd06602">
    <property type="entry name" value="GH31_MGAM_SI_GAA"/>
    <property type="match status" value="1"/>
</dbReference>
<dbReference type="Pfam" id="PF13802">
    <property type="entry name" value="Gal_mutarotas_2"/>
    <property type="match status" value="1"/>
</dbReference>
<keyword evidence="5" id="KW-1015">Disulfide bond</keyword>
<accession>A0AAD9QE54</accession>
<dbReference type="GO" id="GO:0016020">
    <property type="term" value="C:membrane"/>
    <property type="evidence" value="ECO:0007669"/>
    <property type="project" value="UniProtKB-SubCell"/>
</dbReference>
<feature type="chain" id="PRO_5042022106" evidence="10">
    <location>
        <begin position="22"/>
        <end position="890"/>
    </location>
</feature>
<dbReference type="PROSITE" id="PS00707">
    <property type="entry name" value="GLYCOSYL_HYDROL_F31_2"/>
    <property type="match status" value="1"/>
</dbReference>
<evidence type="ECO:0000256" key="4">
    <source>
        <dbReference type="ARBA" id="ARBA00023136"/>
    </source>
</evidence>
<evidence type="ECO:0000259" key="11">
    <source>
        <dbReference type="PROSITE" id="PS51448"/>
    </source>
</evidence>
<evidence type="ECO:0000256" key="10">
    <source>
        <dbReference type="SAM" id="SignalP"/>
    </source>
</evidence>
<dbReference type="InterPro" id="IPR044913">
    <property type="entry name" value="P_trefoil_dom_sf"/>
</dbReference>
<dbReference type="Proteomes" id="UP001249851">
    <property type="component" value="Unassembled WGS sequence"/>
</dbReference>
<evidence type="ECO:0000256" key="8">
    <source>
        <dbReference type="PROSITE-ProRule" id="PRU00779"/>
    </source>
</evidence>
<evidence type="ECO:0000313" key="13">
    <source>
        <dbReference type="Proteomes" id="UP001249851"/>
    </source>
</evidence>
<dbReference type="SMART" id="SM00018">
    <property type="entry name" value="PD"/>
    <property type="match status" value="1"/>
</dbReference>
<sequence length="890" mass="99141">MNGRSIVFLLAFSSILHNGNSQEGCSNISDSNRFDCYPESNVDEQKCLNRGCCWKVAAQDNQAVDGEVPLNIPYCFYPTNYGYKLVTKTQTPTGYMLTLEKQGNPGPYGKDIKDLNVDLRFETKDRLHFKIYDSTSSRYEVPIQTPVVQTKAETLDYNVSFSTFPFGISVTRKSTGTVIFNSGVGGMVYEDQFIQISSLLPSPFLYGLGEHVNPLLLDVNWTRATLFARDQGNPEGLLNLYGVFPYYMSLENDGNANGVFLLNSNAMDIVLQPTPAITYRTIGGILDFYVFLGPTPDLVVSQFTEVVGLPYMPPYWALGFHLCRWGYGSLNGTMAVNEKMRQYGIPQDVQWNDIEYMDRHLDFTVDKNKWGGLGDFVKTLHEKYHQHYIPIVDPGISSTQPRGSYPAYDEGLQMGVFINSSNGETFIGQVWPGLTAFPDFSHPGTQDYWDKMLAQFRNLVEFDGLWIDMNEPSNFLDGTKQGCPASSPLDNPPYVPHVSGGRLYAKTVCMSAKHHQYTHYDVHSLYGLMEMQRTMSVLKKLRGKRSVVISRSTFPSAGLHGGHWLGDNTATFNDLYLSIPGILNFNMFGVPLVGADICGFNGNTNKELCARWTQLGAFYPFSRNHNTKDAISQDPTAFGSDFAAMARDVLLTRYRFIPYLYTQFARAHATGSAVARSLFYEFPTDRATYGIDRQFLLGPALLITPVLTQGSSSVQGYFPNATWYDGMVGSILQAAGGGGQYHTLDAPWDKINFHIRGGHVIPTQKPDITTYQSRQNPFELIVALSSLGKAKGVLFIDDGESLEPLQTAAHMFVAYEVSQGTLEAKVYPFRFHESLPPLSTVQVFGVSGQPSSVTVNGSPVHNFNYNVSTKVLTVEKLALPMDKGFNITWS</sequence>
<keyword evidence="3 9" id="KW-0378">Hydrolase</keyword>
<keyword evidence="13" id="KW-1185">Reference proteome</keyword>
<dbReference type="PROSITE" id="PS51448">
    <property type="entry name" value="P_TREFOIL_2"/>
    <property type="match status" value="1"/>
</dbReference>
<dbReference type="Pfam" id="PF01055">
    <property type="entry name" value="Glyco_hydro_31_2nd"/>
    <property type="match status" value="1"/>
</dbReference>
<dbReference type="InterPro" id="IPR025887">
    <property type="entry name" value="Glyco_hydro_31_N_dom"/>
</dbReference>
<reference evidence="12" key="1">
    <citation type="journal article" date="2023" name="G3 (Bethesda)">
        <title>Whole genome assembly and annotation of the endangered Caribbean coral Acropora cervicornis.</title>
        <authorList>
            <person name="Selwyn J.D."/>
            <person name="Vollmer S.V."/>
        </authorList>
    </citation>
    <scope>NUCLEOTIDE SEQUENCE</scope>
    <source>
        <strain evidence="12">K2</strain>
    </source>
</reference>
<keyword evidence="7 9" id="KW-0326">Glycosidase</keyword>
<dbReference type="Pfam" id="PF00088">
    <property type="entry name" value="Trefoil"/>
    <property type="match status" value="1"/>
</dbReference>
<dbReference type="PANTHER" id="PTHR22762">
    <property type="entry name" value="ALPHA-GLUCOSIDASE"/>
    <property type="match status" value="1"/>
</dbReference>
<evidence type="ECO:0000313" key="12">
    <source>
        <dbReference type="EMBL" id="KAK2559545.1"/>
    </source>
</evidence>
<evidence type="ECO:0000256" key="5">
    <source>
        <dbReference type="ARBA" id="ARBA00023157"/>
    </source>
</evidence>
<dbReference type="PROSITE" id="PS00129">
    <property type="entry name" value="GLYCOSYL_HYDROL_F31_1"/>
    <property type="match status" value="1"/>
</dbReference>
<dbReference type="AlphaFoldDB" id="A0AAD9QE54"/>
<dbReference type="PANTHER" id="PTHR22762:SF131">
    <property type="entry name" value="GLYCOSIDE HYDROLASE FAMILY 31 N-TERMINAL DOMAIN-CONTAINING PROTEIN"/>
    <property type="match status" value="1"/>
</dbReference>
<dbReference type="SUPFAM" id="SSF51445">
    <property type="entry name" value="(Trans)glycosidases"/>
    <property type="match status" value="1"/>
</dbReference>
<dbReference type="FunFam" id="2.60.40.1180:FF:000005">
    <property type="entry name" value="Maltase-glucoamylase, intestinal"/>
    <property type="match status" value="1"/>
</dbReference>
<gene>
    <name evidence="12" type="ORF">P5673_018194</name>
</gene>
<dbReference type="InterPro" id="IPR013780">
    <property type="entry name" value="Glyco_hydro_b"/>
</dbReference>
<comment type="similarity">
    <text evidence="2 9">Belongs to the glycosyl hydrolase 31 family.</text>
</comment>
<dbReference type="InterPro" id="IPR030458">
    <property type="entry name" value="Glyco_hydro_31_AS"/>
</dbReference>
<dbReference type="InterPro" id="IPR000322">
    <property type="entry name" value="Glyco_hydro_31_TIM"/>
</dbReference>
<dbReference type="CDD" id="cd00111">
    <property type="entry name" value="Trefoil"/>
    <property type="match status" value="1"/>
</dbReference>
<feature type="signal peptide" evidence="10">
    <location>
        <begin position="1"/>
        <end position="21"/>
    </location>
</feature>
<comment type="caution">
    <text evidence="12">The sequence shown here is derived from an EMBL/GenBank/DDBJ whole genome shotgun (WGS) entry which is preliminary data.</text>
</comment>
<proteinExistence type="inferred from homology"/>
<dbReference type="Gene3D" id="3.20.20.80">
    <property type="entry name" value="Glycosidases"/>
    <property type="match status" value="1"/>
</dbReference>
<evidence type="ECO:0000256" key="6">
    <source>
        <dbReference type="ARBA" id="ARBA00023180"/>
    </source>
</evidence>
<comment type="caution">
    <text evidence="8">Lacks conserved residue(s) required for the propagation of feature annotation.</text>
</comment>
<dbReference type="EMBL" id="JARQWQ010000040">
    <property type="protein sequence ID" value="KAK2559545.1"/>
    <property type="molecule type" value="Genomic_DNA"/>
</dbReference>
<dbReference type="InterPro" id="IPR000519">
    <property type="entry name" value="P_trefoil_dom"/>
</dbReference>
<reference evidence="12" key="2">
    <citation type="journal article" date="2023" name="Science">
        <title>Genomic signatures of disease resistance in endangered staghorn corals.</title>
        <authorList>
            <person name="Vollmer S.V."/>
            <person name="Selwyn J.D."/>
            <person name="Despard B.A."/>
            <person name="Roesel C.L."/>
        </authorList>
    </citation>
    <scope>NUCLEOTIDE SEQUENCE</scope>
    <source>
        <strain evidence="12">K2</strain>
    </source>
</reference>
<dbReference type="Gene3D" id="2.60.40.1760">
    <property type="entry name" value="glycosyl hydrolase (family 31)"/>
    <property type="match status" value="1"/>
</dbReference>
<evidence type="ECO:0000256" key="7">
    <source>
        <dbReference type="ARBA" id="ARBA00023295"/>
    </source>
</evidence>
<dbReference type="Gene3D" id="2.60.40.1180">
    <property type="entry name" value="Golgi alpha-mannosidase II"/>
    <property type="match status" value="2"/>
</dbReference>
<organism evidence="12 13">
    <name type="scientific">Acropora cervicornis</name>
    <name type="common">Staghorn coral</name>
    <dbReference type="NCBI Taxonomy" id="6130"/>
    <lineage>
        <taxon>Eukaryota</taxon>
        <taxon>Metazoa</taxon>
        <taxon>Cnidaria</taxon>
        <taxon>Anthozoa</taxon>
        <taxon>Hexacorallia</taxon>
        <taxon>Scleractinia</taxon>
        <taxon>Astrocoeniina</taxon>
        <taxon>Acroporidae</taxon>
        <taxon>Acropora</taxon>
    </lineage>
</organism>
<keyword evidence="10" id="KW-0732">Signal</keyword>
<dbReference type="SUPFAM" id="SSF57492">
    <property type="entry name" value="Trefoil"/>
    <property type="match status" value="1"/>
</dbReference>
<dbReference type="CDD" id="cd14752">
    <property type="entry name" value="GH31_N"/>
    <property type="match status" value="1"/>
</dbReference>
<evidence type="ECO:0000256" key="1">
    <source>
        <dbReference type="ARBA" id="ARBA00004370"/>
    </source>
</evidence>
<evidence type="ECO:0000256" key="9">
    <source>
        <dbReference type="RuleBase" id="RU361185"/>
    </source>
</evidence>
<dbReference type="GO" id="GO:0030246">
    <property type="term" value="F:carbohydrate binding"/>
    <property type="evidence" value="ECO:0007669"/>
    <property type="project" value="InterPro"/>
</dbReference>